<sequence length="377" mass="41520">MPLHPHNPLGGDEEAVQGPAPPFALDLKLPRRSREKKLRDLLRDLTGPASRMASPSPRGPSASLLESVSPSWVLLRTSSTDAAEPFPFKEVPLSEFPLLPPFVVPLFLKEKKPAIPEPFVVQPESSGKEGRVVPLPQTPGRNQPVDEGISELLEWTQKHDSGASAANNDLYLERCENCKEFCSRRNYVTTNLSVALLSALAAAAPLHPTLRVGALCGLLAHLLLLRLLFLLLLLLFLLLPPLHFFVAYGRPKNEGIGTWRDGVGVGALISGGRRRVRGHNGGHTELLEPLEREGQDDKGKDPAAALQADQVVAHGERPSPDHCHIHRVISGETVIHYFVTIEIKTKRRQAHMDREEQNSVPQASRDPPGRRRRSSEL</sequence>
<feature type="transmembrane region" description="Helical" evidence="2">
    <location>
        <begin position="212"/>
        <end position="239"/>
    </location>
</feature>
<gene>
    <name evidence="3" type="ORF">EYF80_005052</name>
</gene>
<keyword evidence="2" id="KW-0472">Membrane</keyword>
<feature type="region of interest" description="Disordered" evidence="1">
    <location>
        <begin position="1"/>
        <end position="64"/>
    </location>
</feature>
<feature type="region of interest" description="Disordered" evidence="1">
    <location>
        <begin position="274"/>
        <end position="304"/>
    </location>
</feature>
<feature type="compositionally biased region" description="Basic and acidic residues" evidence="1">
    <location>
        <begin position="285"/>
        <end position="301"/>
    </location>
</feature>
<reference evidence="3 4" key="1">
    <citation type="submission" date="2019-03" db="EMBL/GenBank/DDBJ databases">
        <title>First draft genome of Liparis tanakae, snailfish: a comprehensive survey of snailfish specific genes.</title>
        <authorList>
            <person name="Kim W."/>
            <person name="Song I."/>
            <person name="Jeong J.-H."/>
            <person name="Kim D."/>
            <person name="Kim S."/>
            <person name="Ryu S."/>
            <person name="Song J.Y."/>
            <person name="Lee S.K."/>
        </authorList>
    </citation>
    <scope>NUCLEOTIDE SEQUENCE [LARGE SCALE GENOMIC DNA]</scope>
    <source>
        <tissue evidence="3">Muscle</tissue>
    </source>
</reference>
<accession>A0A4Z2J3N9</accession>
<dbReference type="AlphaFoldDB" id="A0A4Z2J3N9"/>
<comment type="caution">
    <text evidence="3">The sequence shown here is derived from an EMBL/GenBank/DDBJ whole genome shotgun (WGS) entry which is preliminary data.</text>
</comment>
<evidence type="ECO:0000256" key="1">
    <source>
        <dbReference type="SAM" id="MobiDB-lite"/>
    </source>
</evidence>
<evidence type="ECO:0000313" key="3">
    <source>
        <dbReference type="EMBL" id="TNN84637.1"/>
    </source>
</evidence>
<keyword evidence="2" id="KW-0812">Transmembrane</keyword>
<evidence type="ECO:0000256" key="2">
    <source>
        <dbReference type="SAM" id="Phobius"/>
    </source>
</evidence>
<keyword evidence="2" id="KW-1133">Transmembrane helix</keyword>
<evidence type="ECO:0000313" key="4">
    <source>
        <dbReference type="Proteomes" id="UP000314294"/>
    </source>
</evidence>
<feature type="region of interest" description="Disordered" evidence="1">
    <location>
        <begin position="348"/>
        <end position="377"/>
    </location>
</feature>
<dbReference type="Proteomes" id="UP000314294">
    <property type="component" value="Unassembled WGS sequence"/>
</dbReference>
<name>A0A4Z2J3N9_9TELE</name>
<organism evidence="3 4">
    <name type="scientific">Liparis tanakae</name>
    <name type="common">Tanaka's snailfish</name>
    <dbReference type="NCBI Taxonomy" id="230148"/>
    <lineage>
        <taxon>Eukaryota</taxon>
        <taxon>Metazoa</taxon>
        <taxon>Chordata</taxon>
        <taxon>Craniata</taxon>
        <taxon>Vertebrata</taxon>
        <taxon>Euteleostomi</taxon>
        <taxon>Actinopterygii</taxon>
        <taxon>Neopterygii</taxon>
        <taxon>Teleostei</taxon>
        <taxon>Neoteleostei</taxon>
        <taxon>Acanthomorphata</taxon>
        <taxon>Eupercaria</taxon>
        <taxon>Perciformes</taxon>
        <taxon>Cottioidei</taxon>
        <taxon>Cottales</taxon>
        <taxon>Liparidae</taxon>
        <taxon>Liparis</taxon>
    </lineage>
</organism>
<protein>
    <submittedName>
        <fullName evidence="3">Uncharacterized protein</fullName>
    </submittedName>
</protein>
<proteinExistence type="predicted"/>
<keyword evidence="4" id="KW-1185">Reference proteome</keyword>
<dbReference type="EMBL" id="SRLO01000025">
    <property type="protein sequence ID" value="TNN84637.1"/>
    <property type="molecule type" value="Genomic_DNA"/>
</dbReference>
<feature type="region of interest" description="Disordered" evidence="1">
    <location>
        <begin position="119"/>
        <end position="143"/>
    </location>
</feature>